<dbReference type="Proteomes" id="UP000708208">
    <property type="component" value="Unassembled WGS sequence"/>
</dbReference>
<proteinExistence type="predicted"/>
<evidence type="ECO:0000313" key="3">
    <source>
        <dbReference type="EMBL" id="CAG7784756.1"/>
    </source>
</evidence>
<sequence length="494" mass="55769">MSLTAKILDELTTVAIAIPILFSSLGFYFTFIMTFLVRVVVQLLARIFRPDLKNILTALHATFAMGHSKDKALESVVITMILEGKLSLQEMREGAQKRIFDFAKDKNYKFPLLHHTWTFFCGYAFWIEEDDFDIKNHIRDYDYEGELCIPSPCSEKEMRSVLAELFQMPYNRSRSPWEFLRVSNVNYNGKECTGIFLRMDHALGDGYSILEFLRTISGSNFSVPKFKMSEKKSTVLEKLGFLFKVPFDIAVNIKPALRTRGLPQLRPSLIGEEIVCISSVVNVETVNKIKNHFQVSYAAVLYAVVCGAIERAMTRSNQNVPDGLLGGVVVPVPNHPGGMCNHVTTAAAKWPIRRTSQSKRLLEIQQDLITLFRSTTIMAYFRANCRAGFAPTNLGRLVPLGGGLIGRLFGFGVVITNFPTTRGPDYFDGHEYLDCTVGLPTVLPCGIFVSIWGLNNQQRFNFNVRRNLFASDEICRNLGKYAMEELQELLEATN</sequence>
<dbReference type="Pfam" id="PF03007">
    <property type="entry name" value="WS_DGAT_cat"/>
    <property type="match status" value="1"/>
</dbReference>
<keyword evidence="1" id="KW-0472">Membrane</keyword>
<protein>
    <recommendedName>
        <fullName evidence="2">O-acyltransferase WSD1-like N-terminal domain-containing protein</fullName>
    </recommendedName>
</protein>
<feature type="transmembrane region" description="Helical" evidence="1">
    <location>
        <begin position="16"/>
        <end position="41"/>
    </location>
</feature>
<organism evidence="3 4">
    <name type="scientific">Allacma fusca</name>
    <dbReference type="NCBI Taxonomy" id="39272"/>
    <lineage>
        <taxon>Eukaryota</taxon>
        <taxon>Metazoa</taxon>
        <taxon>Ecdysozoa</taxon>
        <taxon>Arthropoda</taxon>
        <taxon>Hexapoda</taxon>
        <taxon>Collembola</taxon>
        <taxon>Symphypleona</taxon>
        <taxon>Sminthuridae</taxon>
        <taxon>Allacma</taxon>
    </lineage>
</organism>
<dbReference type="GO" id="GO:0004144">
    <property type="term" value="F:diacylglycerol O-acyltransferase activity"/>
    <property type="evidence" value="ECO:0007669"/>
    <property type="project" value="InterPro"/>
</dbReference>
<reference evidence="3" key="1">
    <citation type="submission" date="2021-06" db="EMBL/GenBank/DDBJ databases">
        <authorList>
            <person name="Hodson N. C."/>
            <person name="Mongue J. A."/>
            <person name="Jaron S. K."/>
        </authorList>
    </citation>
    <scope>NUCLEOTIDE SEQUENCE</scope>
</reference>
<keyword evidence="1" id="KW-0812">Transmembrane</keyword>
<evidence type="ECO:0000256" key="1">
    <source>
        <dbReference type="SAM" id="Phobius"/>
    </source>
</evidence>
<keyword evidence="1" id="KW-1133">Transmembrane helix</keyword>
<name>A0A8J2K895_9HEXA</name>
<evidence type="ECO:0000259" key="2">
    <source>
        <dbReference type="Pfam" id="PF03007"/>
    </source>
</evidence>
<dbReference type="OrthoDB" id="619536at2759"/>
<comment type="caution">
    <text evidence="3">The sequence shown here is derived from an EMBL/GenBank/DDBJ whole genome shotgun (WGS) entry which is preliminary data.</text>
</comment>
<keyword evidence="4" id="KW-1185">Reference proteome</keyword>
<accession>A0A8J2K895</accession>
<gene>
    <name evidence="3" type="ORF">AFUS01_LOCUS23423</name>
</gene>
<dbReference type="GO" id="GO:0045017">
    <property type="term" value="P:glycerolipid biosynthetic process"/>
    <property type="evidence" value="ECO:0007669"/>
    <property type="project" value="InterPro"/>
</dbReference>
<dbReference type="AlphaFoldDB" id="A0A8J2K895"/>
<dbReference type="EMBL" id="CAJVCH010281997">
    <property type="protein sequence ID" value="CAG7784756.1"/>
    <property type="molecule type" value="Genomic_DNA"/>
</dbReference>
<evidence type="ECO:0000313" key="4">
    <source>
        <dbReference type="Proteomes" id="UP000708208"/>
    </source>
</evidence>
<feature type="domain" description="O-acyltransferase WSD1-like N-terminal" evidence="2">
    <location>
        <begin position="115"/>
        <end position="217"/>
    </location>
</feature>
<dbReference type="InterPro" id="IPR004255">
    <property type="entry name" value="O-acyltransferase_WSD1_N"/>
</dbReference>